<name>A0ABS8WVV9_DATST</name>
<keyword evidence="5" id="KW-1185">Reference proteome</keyword>
<dbReference type="Pfam" id="PF05030">
    <property type="entry name" value="SSXT"/>
    <property type="match status" value="1"/>
</dbReference>
<feature type="domain" description="SS18 N-terminal" evidence="3">
    <location>
        <begin position="117"/>
        <end position="163"/>
    </location>
</feature>
<accession>A0ABS8WVV9</accession>
<feature type="compositionally biased region" description="Polar residues" evidence="2">
    <location>
        <begin position="249"/>
        <end position="264"/>
    </location>
</feature>
<evidence type="ECO:0000259" key="3">
    <source>
        <dbReference type="Pfam" id="PF05030"/>
    </source>
</evidence>
<evidence type="ECO:0000256" key="1">
    <source>
        <dbReference type="ARBA" id="ARBA00007945"/>
    </source>
</evidence>
<dbReference type="EMBL" id="JACEIK010012691">
    <property type="protein sequence ID" value="MCE3216200.1"/>
    <property type="molecule type" value="Genomic_DNA"/>
</dbReference>
<dbReference type="Proteomes" id="UP000823775">
    <property type="component" value="Unassembled WGS sequence"/>
</dbReference>
<comment type="caution">
    <text evidence="4">The sequence shown here is derived from an EMBL/GenBank/DDBJ whole genome shotgun (WGS) entry which is preliminary data.</text>
</comment>
<evidence type="ECO:0000313" key="5">
    <source>
        <dbReference type="Proteomes" id="UP000823775"/>
    </source>
</evidence>
<dbReference type="InterPro" id="IPR007726">
    <property type="entry name" value="SS18_N"/>
</dbReference>
<protein>
    <submittedName>
        <fullName evidence="4">GRF-interacting factor 2</fullName>
    </submittedName>
</protein>
<proteinExistence type="inferred from homology"/>
<gene>
    <name evidence="4" type="primary">GIF3_2</name>
    <name evidence="4" type="ORF">HAX54_005419</name>
</gene>
<sequence>MPINSQGERPTISLDTYSGQILDIRTLLETQKLPCDWASGNCTRPLLNIRLTLRIVNLHIAKHEMNRLLYTGYPLFYGDIGPRIIDEWSPPSYVYDNYIERINTYLAEVVLRPPQYLDENKTLILAILDHQNLGKLAECAQYQARLQKNLMYLAAIADAQPQSPAIPTQMAVLILQLQQGGFYMQHPQAAAMTPTTGYVYFKDAAASLTTRCNCRISSSISNYRDSNRYSSANRYATWIANSGMHSTLGSANNNGNQLTTSSSGDARGGNKQDNSEAEPSGADGQASW</sequence>
<comment type="similarity">
    <text evidence="1">Belongs to the SS18 family.</text>
</comment>
<organism evidence="4 5">
    <name type="scientific">Datura stramonium</name>
    <name type="common">Jimsonweed</name>
    <name type="synonym">Common thornapple</name>
    <dbReference type="NCBI Taxonomy" id="4076"/>
    <lineage>
        <taxon>Eukaryota</taxon>
        <taxon>Viridiplantae</taxon>
        <taxon>Streptophyta</taxon>
        <taxon>Embryophyta</taxon>
        <taxon>Tracheophyta</taxon>
        <taxon>Spermatophyta</taxon>
        <taxon>Magnoliopsida</taxon>
        <taxon>eudicotyledons</taxon>
        <taxon>Gunneridae</taxon>
        <taxon>Pentapetalae</taxon>
        <taxon>asterids</taxon>
        <taxon>lamiids</taxon>
        <taxon>Solanales</taxon>
        <taxon>Solanaceae</taxon>
        <taxon>Solanoideae</taxon>
        <taxon>Datureae</taxon>
        <taxon>Datura</taxon>
    </lineage>
</organism>
<feature type="region of interest" description="Disordered" evidence="2">
    <location>
        <begin position="249"/>
        <end position="288"/>
    </location>
</feature>
<reference evidence="4 5" key="1">
    <citation type="journal article" date="2021" name="BMC Genomics">
        <title>Datura genome reveals duplications of psychoactive alkaloid biosynthetic genes and high mutation rate following tissue culture.</title>
        <authorList>
            <person name="Rajewski A."/>
            <person name="Carter-House D."/>
            <person name="Stajich J."/>
            <person name="Litt A."/>
        </authorList>
    </citation>
    <scope>NUCLEOTIDE SEQUENCE [LARGE SCALE GENOMIC DNA]</scope>
    <source>
        <strain evidence="4">AR-01</strain>
    </source>
</reference>
<evidence type="ECO:0000256" key="2">
    <source>
        <dbReference type="SAM" id="MobiDB-lite"/>
    </source>
</evidence>
<evidence type="ECO:0000313" key="4">
    <source>
        <dbReference type="EMBL" id="MCE3216200.1"/>
    </source>
</evidence>